<dbReference type="AlphaFoldDB" id="A0A160T4S0"/>
<reference evidence="1" key="1">
    <citation type="submission" date="2016-01" db="EMBL/GenBank/DDBJ databases">
        <authorList>
            <person name="Mcilroy J.S."/>
            <person name="Karst M S."/>
            <person name="Albertsen M."/>
        </authorList>
    </citation>
    <scope>NUCLEOTIDE SEQUENCE</scope>
    <source>
        <strain evidence="1">Cfx-K</strain>
    </source>
</reference>
<keyword evidence="2" id="KW-1185">Reference proteome</keyword>
<sequence length="86" mass="10593">MWYYNFVTKRQKRLEKVRNNPKNVRFEELDQLLLEFGFKRRQPRSGSSHFIYIRGQLRLTIPMNRPHLREVYVKSVVKLLDEIENE</sequence>
<evidence type="ECO:0000313" key="2">
    <source>
        <dbReference type="Proteomes" id="UP000215027"/>
    </source>
</evidence>
<accession>A0A160T4S0</accession>
<name>A0A160T4S0_9CHLR</name>
<organism evidence="1 2">
    <name type="scientific">Candidatus Promineifilum breve</name>
    <dbReference type="NCBI Taxonomy" id="1806508"/>
    <lineage>
        <taxon>Bacteria</taxon>
        <taxon>Bacillati</taxon>
        <taxon>Chloroflexota</taxon>
        <taxon>Ardenticatenia</taxon>
        <taxon>Candidatus Promineifilales</taxon>
        <taxon>Candidatus Promineifilaceae</taxon>
        <taxon>Candidatus Promineifilum</taxon>
    </lineage>
</organism>
<proteinExistence type="predicted"/>
<protein>
    <submittedName>
        <fullName evidence="1">YcfA-like protein</fullName>
    </submittedName>
</protein>
<gene>
    <name evidence="1" type="ORF">CFX0092_A1752</name>
</gene>
<evidence type="ECO:0000313" key="1">
    <source>
        <dbReference type="EMBL" id="CUS03630.2"/>
    </source>
</evidence>
<dbReference type="Proteomes" id="UP000215027">
    <property type="component" value="Chromosome I"/>
</dbReference>
<dbReference type="EMBL" id="LN890655">
    <property type="protein sequence ID" value="CUS03630.2"/>
    <property type="molecule type" value="Genomic_DNA"/>
</dbReference>
<dbReference type="SUPFAM" id="SSF54786">
    <property type="entry name" value="YcfA/nrd intein domain"/>
    <property type="match status" value="1"/>
</dbReference>
<dbReference type="KEGG" id="pbf:CFX0092_A1752"/>